<name>A0AAV5QIU3_9ASCO</name>
<dbReference type="EMBL" id="BTFZ01000003">
    <property type="protein sequence ID" value="GMM34688.1"/>
    <property type="molecule type" value="Genomic_DNA"/>
</dbReference>
<proteinExistence type="inferred from homology"/>
<organism evidence="15 16">
    <name type="scientific">Saccharomycopsis crataegensis</name>
    <dbReference type="NCBI Taxonomy" id="43959"/>
    <lineage>
        <taxon>Eukaryota</taxon>
        <taxon>Fungi</taxon>
        <taxon>Dikarya</taxon>
        <taxon>Ascomycota</taxon>
        <taxon>Saccharomycotina</taxon>
        <taxon>Saccharomycetes</taxon>
        <taxon>Saccharomycopsidaceae</taxon>
        <taxon>Saccharomycopsis</taxon>
    </lineage>
</organism>
<evidence type="ECO:0000256" key="2">
    <source>
        <dbReference type="ARBA" id="ARBA00004529"/>
    </source>
</evidence>
<evidence type="ECO:0000313" key="15">
    <source>
        <dbReference type="EMBL" id="GMM34688.1"/>
    </source>
</evidence>
<dbReference type="PANTHER" id="PTHR13034">
    <property type="entry name" value="DYNACTIN P62 SUBUNIT"/>
    <property type="match status" value="1"/>
</dbReference>
<keyword evidence="16" id="KW-1185">Reference proteome</keyword>
<comment type="subunit">
    <text evidence="13">Subunit of dynactin, a multiprotein complex part of a tripartite complex with dynein and a adapter, such as BICDL1, BICD2 or HOOK3. The dynactin complex is built around ACTR1A/ACTB filament and consists of an actin-related filament composed of a shoulder domain, a pointed end and a barbed end. Its length is defined by its flexible shoulder domain. The soulder is composed of 2 DCTN1 subunits, 4 DCTN2 and 2 DCTN3. The 4 DCNT2 (via N-terminus) bind the ACTR1A filament and act as molecular rulers to determine the length. The pointed end is important for binding dynein-dynactin cargo adapters. Consists of 4 subunits: ACTR10, DCNT4, DCTN5 and DCTN6. The barbed end is composed of a CAPZA1:CAPZB heterodimers, which binds ACTR1A/ACTB filament and dynactin and stabilizes dynactin. Interacts with ATP7B, but not ATP7A, in a copper-dependent manner. Interacts with ANK2; this interaction is required for localization at costameres. Interacts with N4BP2L1.</text>
</comment>
<feature type="region of interest" description="Disordered" evidence="14">
    <location>
        <begin position="475"/>
        <end position="494"/>
    </location>
</feature>
<evidence type="ECO:0000256" key="8">
    <source>
        <dbReference type="ARBA" id="ARBA00022990"/>
    </source>
</evidence>
<evidence type="ECO:0000256" key="11">
    <source>
        <dbReference type="ARBA" id="ARBA00034776"/>
    </source>
</evidence>
<dbReference type="InterPro" id="IPR008603">
    <property type="entry name" value="DCTN4"/>
</dbReference>
<evidence type="ECO:0000256" key="5">
    <source>
        <dbReference type="ARBA" id="ARBA00022499"/>
    </source>
</evidence>
<evidence type="ECO:0000256" key="13">
    <source>
        <dbReference type="ARBA" id="ARBA00093507"/>
    </source>
</evidence>
<keyword evidence="7" id="KW-0832">Ubl conjugation</keyword>
<feature type="region of interest" description="Disordered" evidence="14">
    <location>
        <begin position="393"/>
        <end position="418"/>
    </location>
</feature>
<dbReference type="GO" id="GO:0001725">
    <property type="term" value="C:stress fiber"/>
    <property type="evidence" value="ECO:0007669"/>
    <property type="project" value="UniProtKB-SubCell"/>
</dbReference>
<dbReference type="PANTHER" id="PTHR13034:SF2">
    <property type="entry name" value="DYNACTIN SUBUNIT 4"/>
    <property type="match status" value="1"/>
</dbReference>
<dbReference type="GO" id="GO:0005869">
    <property type="term" value="C:dynactin complex"/>
    <property type="evidence" value="ECO:0007669"/>
    <property type="project" value="InterPro"/>
</dbReference>
<dbReference type="GeneID" id="90072667"/>
<gene>
    <name evidence="15" type="ORF">DASC09_020130</name>
</gene>
<evidence type="ECO:0000256" key="10">
    <source>
        <dbReference type="ARBA" id="ARBA00023212"/>
    </source>
</evidence>
<evidence type="ECO:0000256" key="9">
    <source>
        <dbReference type="ARBA" id="ARBA00023054"/>
    </source>
</evidence>
<dbReference type="AlphaFoldDB" id="A0AAV5QIU3"/>
<keyword evidence="4" id="KW-0963">Cytoplasm</keyword>
<evidence type="ECO:0000256" key="7">
    <source>
        <dbReference type="ARBA" id="ARBA00022843"/>
    </source>
</evidence>
<evidence type="ECO:0000256" key="3">
    <source>
        <dbReference type="ARBA" id="ARBA00004657"/>
    </source>
</evidence>
<sequence>MALTITHYCPCNDRYSQKSSNSYPNDHPLNKIKDPNNNYPLSNLNFCFQCQGIRCQKCVEPEFVANYCPNCLTFFNNESSFCGRNCFVCPLCDSNVTISSAADGSDSGKSFIFKCSKSDCNYKYNSGALDKPKSLSSFIRAKIAATLYHSQFSKLQKTHISLKKKQQDSKRYRGTHNPKKPDFKKLLEAMKHSSLNEGANVENIIPLNEEEDFKDGKLIESLGDEDCIIQYRQFLKSHIQYSLTSVSSSKIIKNISSNAKTSYQELLPIPRKLRSRKRLKCKDCRGDLVEPYVEDTSNTRTMQPGRIFKFLKTSDAIDILPSIKIKEFPGNEESVLRPNNSAPFVLIFKNPNLSHKMKVMISTFDATHSDYGVKVSLPCHDFTLGSLGSVVNNVSDGKKNSNDDEDEDEDEDDDDDDEFEKLGSIADVKLSSKINEPANFIKTIPTIELNDNTKFSRVELMTRNSDTNVVWSKLQDSSKQEHQRSSSIKQSIGIFPNGSPSKNLLKISHLNSITSAHYLAAENLSKHSFSSSQESLNLAANSSGIDRSSYTNSDDPLDSGANWCCVPMNIIPSKYDQHDYDLSIPLFISVEVLENENENENKAFGYWVVIHLGRVSVESADMSMSMSMNMSVNMDDSILSLGEAD</sequence>
<protein>
    <recommendedName>
        <fullName evidence="12">Dynactin subunit 4</fullName>
    </recommendedName>
</protein>
<evidence type="ECO:0000256" key="12">
    <source>
        <dbReference type="ARBA" id="ARBA00034864"/>
    </source>
</evidence>
<dbReference type="RefSeq" id="XP_064851688.1">
    <property type="nucleotide sequence ID" value="XM_064995616.1"/>
</dbReference>
<evidence type="ECO:0000313" key="16">
    <source>
        <dbReference type="Proteomes" id="UP001360560"/>
    </source>
</evidence>
<comment type="similarity">
    <text evidence="11">Belongs to the dynactin subunit 4 family.</text>
</comment>
<keyword evidence="8" id="KW-0007">Acetylation</keyword>
<comment type="subcellular location">
    <subcellularLocation>
        <location evidence="1">Cytoplasm</location>
        <location evidence="1">Cytoskeleton</location>
        <location evidence="1">Microtubule organizing center</location>
        <location evidence="1">Centrosome</location>
    </subcellularLocation>
    <subcellularLocation>
        <location evidence="2">Cytoplasm</location>
        <location evidence="2">Cytoskeleton</location>
        <location evidence="2">Stress fiber</location>
    </subcellularLocation>
    <subcellularLocation>
        <location evidence="3">Cytoplasm</location>
        <location evidence="3">Myofibril</location>
    </subcellularLocation>
</comment>
<comment type="caution">
    <text evidence="15">The sequence shown here is derived from an EMBL/GenBank/DDBJ whole genome shotgun (WGS) entry which is preliminary data.</text>
</comment>
<keyword evidence="9" id="KW-0175">Coiled coil</keyword>
<keyword evidence="10" id="KW-0206">Cytoskeleton</keyword>
<keyword evidence="5" id="KW-1017">Isopeptide bond</keyword>
<reference evidence="15 16" key="1">
    <citation type="journal article" date="2023" name="Elife">
        <title>Identification of key yeast species and microbe-microbe interactions impacting larval growth of Drosophila in the wild.</title>
        <authorList>
            <person name="Mure A."/>
            <person name="Sugiura Y."/>
            <person name="Maeda R."/>
            <person name="Honda K."/>
            <person name="Sakurai N."/>
            <person name="Takahashi Y."/>
            <person name="Watada M."/>
            <person name="Katoh T."/>
            <person name="Gotoh A."/>
            <person name="Gotoh Y."/>
            <person name="Taniguchi I."/>
            <person name="Nakamura K."/>
            <person name="Hayashi T."/>
            <person name="Katayama T."/>
            <person name="Uemura T."/>
            <person name="Hattori Y."/>
        </authorList>
    </citation>
    <scope>NUCLEOTIDE SEQUENCE [LARGE SCALE GENOMIC DNA]</scope>
    <source>
        <strain evidence="15 16">SC-9</strain>
    </source>
</reference>
<accession>A0AAV5QIU3</accession>
<feature type="compositionally biased region" description="Acidic residues" evidence="14">
    <location>
        <begin position="403"/>
        <end position="418"/>
    </location>
</feature>
<dbReference type="Pfam" id="PF05502">
    <property type="entry name" value="Dynactin_p62"/>
    <property type="match status" value="2"/>
</dbReference>
<evidence type="ECO:0000256" key="4">
    <source>
        <dbReference type="ARBA" id="ARBA00022490"/>
    </source>
</evidence>
<keyword evidence="6" id="KW-0597">Phosphoprotein</keyword>
<evidence type="ECO:0000256" key="1">
    <source>
        <dbReference type="ARBA" id="ARBA00004300"/>
    </source>
</evidence>
<dbReference type="Proteomes" id="UP001360560">
    <property type="component" value="Unassembled WGS sequence"/>
</dbReference>
<evidence type="ECO:0000256" key="6">
    <source>
        <dbReference type="ARBA" id="ARBA00022553"/>
    </source>
</evidence>
<evidence type="ECO:0000256" key="14">
    <source>
        <dbReference type="SAM" id="MobiDB-lite"/>
    </source>
</evidence>